<reference evidence="3" key="1">
    <citation type="submission" date="2016-11" db="EMBL/GenBank/DDBJ databases">
        <authorList>
            <person name="Varghese N."/>
            <person name="Submissions S."/>
        </authorList>
    </citation>
    <scope>NUCLEOTIDE SEQUENCE [LARGE SCALE GENOMIC DNA]</scope>
    <source>
        <strain evidence="3">YL228</strain>
    </source>
</reference>
<dbReference type="SUPFAM" id="SSF46955">
    <property type="entry name" value="Putative DNA-binding domain"/>
    <property type="match status" value="1"/>
</dbReference>
<dbReference type="NCBIfam" id="TIGR01764">
    <property type="entry name" value="excise"/>
    <property type="match status" value="1"/>
</dbReference>
<dbReference type="InterPro" id="IPR009061">
    <property type="entry name" value="DNA-bd_dom_put_sf"/>
</dbReference>
<gene>
    <name evidence="2" type="ORF">SAMN02910280_1102</name>
</gene>
<dbReference type="EMBL" id="FPIP01000002">
    <property type="protein sequence ID" value="SFW21311.1"/>
    <property type="molecule type" value="Genomic_DNA"/>
</dbReference>
<accession>A0A1K1MDX2</accession>
<proteinExistence type="predicted"/>
<dbReference type="InterPro" id="IPR010093">
    <property type="entry name" value="SinI_DNA-bd"/>
</dbReference>
<evidence type="ECO:0000259" key="1">
    <source>
        <dbReference type="Pfam" id="PF12728"/>
    </source>
</evidence>
<feature type="domain" description="Helix-turn-helix" evidence="1">
    <location>
        <begin position="11"/>
        <end position="61"/>
    </location>
</feature>
<dbReference type="GO" id="GO:0003677">
    <property type="term" value="F:DNA binding"/>
    <property type="evidence" value="ECO:0007669"/>
    <property type="project" value="InterPro"/>
</dbReference>
<protein>
    <submittedName>
        <fullName evidence="2">DNA binding domain-containing protein, excisionase family</fullName>
    </submittedName>
</protein>
<dbReference type="Proteomes" id="UP000183461">
    <property type="component" value="Unassembled WGS sequence"/>
</dbReference>
<name>A0A1K1MDX2_RUMFL</name>
<sequence>MKNTLTNKLLITPTEACQLLGVGRTTMYSWIKNKTIPVVRFPHCRNVYISVEALREMIRENTIISDNGGGCNE</sequence>
<dbReference type="AlphaFoldDB" id="A0A1K1MDX2"/>
<dbReference type="InterPro" id="IPR041657">
    <property type="entry name" value="HTH_17"/>
</dbReference>
<evidence type="ECO:0000313" key="2">
    <source>
        <dbReference type="EMBL" id="SFW21311.1"/>
    </source>
</evidence>
<dbReference type="Pfam" id="PF12728">
    <property type="entry name" value="HTH_17"/>
    <property type="match status" value="1"/>
</dbReference>
<dbReference type="RefSeq" id="WP_072299471.1">
    <property type="nucleotide sequence ID" value="NZ_FPIP01000002.1"/>
</dbReference>
<organism evidence="2 3">
    <name type="scientific">Ruminococcus flavefaciens</name>
    <dbReference type="NCBI Taxonomy" id="1265"/>
    <lineage>
        <taxon>Bacteria</taxon>
        <taxon>Bacillati</taxon>
        <taxon>Bacillota</taxon>
        <taxon>Clostridia</taxon>
        <taxon>Eubacteriales</taxon>
        <taxon>Oscillospiraceae</taxon>
        <taxon>Ruminococcus</taxon>
    </lineage>
</organism>
<evidence type="ECO:0000313" key="3">
    <source>
        <dbReference type="Proteomes" id="UP000183461"/>
    </source>
</evidence>